<comment type="caution">
    <text evidence="8">The sequence shown here is derived from an EMBL/GenBank/DDBJ whole genome shotgun (WGS) entry which is preliminary data.</text>
</comment>
<keyword evidence="2" id="KW-1003">Cell membrane</keyword>
<sequence length="78" mass="8889">MADISIVTPGIGLIFWTLLLFFSLPITILWIYVIVDILRSNHFDSNTRLMWIIIAVFVPVMGSILYLIMGKDKSRSGM</sequence>
<dbReference type="EMBL" id="QGDO01000006">
    <property type="protein sequence ID" value="PWJ39344.1"/>
    <property type="molecule type" value="Genomic_DNA"/>
</dbReference>
<dbReference type="AlphaFoldDB" id="A0A315Z6S7"/>
<proteinExistence type="predicted"/>
<evidence type="ECO:0000313" key="9">
    <source>
        <dbReference type="Proteomes" id="UP000245535"/>
    </source>
</evidence>
<evidence type="ECO:0000256" key="6">
    <source>
        <dbReference type="SAM" id="Phobius"/>
    </source>
</evidence>
<accession>A0A315Z6S7</accession>
<gene>
    <name evidence="8" type="ORF">BC781_106245</name>
</gene>
<feature type="domain" description="Cardiolipin synthase N-terminal" evidence="7">
    <location>
        <begin position="28"/>
        <end position="70"/>
    </location>
</feature>
<evidence type="ECO:0000256" key="3">
    <source>
        <dbReference type="ARBA" id="ARBA00022692"/>
    </source>
</evidence>
<keyword evidence="4 6" id="KW-1133">Transmembrane helix</keyword>
<keyword evidence="9" id="KW-1185">Reference proteome</keyword>
<dbReference type="OrthoDB" id="1123412at2"/>
<feature type="transmembrane region" description="Helical" evidence="6">
    <location>
        <begin position="12"/>
        <end position="34"/>
    </location>
</feature>
<evidence type="ECO:0000313" key="8">
    <source>
        <dbReference type="EMBL" id="PWJ39344.1"/>
    </source>
</evidence>
<reference evidence="8 9" key="1">
    <citation type="submission" date="2018-03" db="EMBL/GenBank/DDBJ databases">
        <title>Genomic Encyclopedia of Archaeal and Bacterial Type Strains, Phase II (KMG-II): from individual species to whole genera.</title>
        <authorList>
            <person name="Goeker M."/>
        </authorList>
    </citation>
    <scope>NUCLEOTIDE SEQUENCE [LARGE SCALE GENOMIC DNA]</scope>
    <source>
        <strain evidence="8 9">DSM 28229</strain>
    </source>
</reference>
<keyword evidence="3 6" id="KW-0812">Transmembrane</keyword>
<protein>
    <submittedName>
        <fullName evidence="8">Phospholipase D-like protein</fullName>
    </submittedName>
</protein>
<evidence type="ECO:0000256" key="1">
    <source>
        <dbReference type="ARBA" id="ARBA00004651"/>
    </source>
</evidence>
<keyword evidence="5 6" id="KW-0472">Membrane</keyword>
<dbReference type="Pfam" id="PF13396">
    <property type="entry name" value="PLDc_N"/>
    <property type="match status" value="1"/>
</dbReference>
<dbReference type="RefSeq" id="WP_158281538.1">
    <property type="nucleotide sequence ID" value="NZ_QGDO01000006.1"/>
</dbReference>
<comment type="subcellular location">
    <subcellularLocation>
        <location evidence="1">Cell membrane</location>
        <topology evidence="1">Multi-pass membrane protein</topology>
    </subcellularLocation>
</comment>
<evidence type="ECO:0000256" key="2">
    <source>
        <dbReference type="ARBA" id="ARBA00022475"/>
    </source>
</evidence>
<evidence type="ECO:0000256" key="5">
    <source>
        <dbReference type="ARBA" id="ARBA00023136"/>
    </source>
</evidence>
<feature type="transmembrane region" description="Helical" evidence="6">
    <location>
        <begin position="49"/>
        <end position="69"/>
    </location>
</feature>
<dbReference type="Proteomes" id="UP000245535">
    <property type="component" value="Unassembled WGS sequence"/>
</dbReference>
<evidence type="ECO:0000259" key="7">
    <source>
        <dbReference type="Pfam" id="PF13396"/>
    </source>
</evidence>
<dbReference type="GO" id="GO:0005886">
    <property type="term" value="C:plasma membrane"/>
    <property type="evidence" value="ECO:0007669"/>
    <property type="project" value="UniProtKB-SubCell"/>
</dbReference>
<dbReference type="InterPro" id="IPR027379">
    <property type="entry name" value="CLS_N"/>
</dbReference>
<evidence type="ECO:0000256" key="4">
    <source>
        <dbReference type="ARBA" id="ARBA00022989"/>
    </source>
</evidence>
<name>A0A315Z6S7_SEDFL</name>
<organism evidence="8 9">
    <name type="scientific">Sediminitomix flava</name>
    <dbReference type="NCBI Taxonomy" id="379075"/>
    <lineage>
        <taxon>Bacteria</taxon>
        <taxon>Pseudomonadati</taxon>
        <taxon>Bacteroidota</taxon>
        <taxon>Cytophagia</taxon>
        <taxon>Cytophagales</taxon>
        <taxon>Flammeovirgaceae</taxon>
        <taxon>Sediminitomix</taxon>
    </lineage>
</organism>